<feature type="region of interest" description="Disordered" evidence="1">
    <location>
        <begin position="1"/>
        <end position="71"/>
    </location>
</feature>
<evidence type="ECO:0000256" key="1">
    <source>
        <dbReference type="SAM" id="MobiDB-lite"/>
    </source>
</evidence>
<feature type="domain" description="Colicin E3-like ribonuclease" evidence="2">
    <location>
        <begin position="37"/>
        <end position="110"/>
    </location>
</feature>
<dbReference type="InterPro" id="IPR009105">
    <property type="entry name" value="Colicin_E3_ribonuclease"/>
</dbReference>
<dbReference type="GO" id="GO:0003723">
    <property type="term" value="F:RNA binding"/>
    <property type="evidence" value="ECO:0007669"/>
    <property type="project" value="InterPro"/>
</dbReference>
<dbReference type="GO" id="GO:0043022">
    <property type="term" value="F:ribosome binding"/>
    <property type="evidence" value="ECO:0007669"/>
    <property type="project" value="InterPro"/>
</dbReference>
<protein>
    <submittedName>
        <fullName evidence="3">Colicin-E3</fullName>
        <ecNumber evidence="3">3.1.-.-</ecNumber>
    </submittedName>
</protein>
<accession>A0A376WRT0</accession>
<organism evidence="3 4">
    <name type="scientific">Escherichia coli</name>
    <dbReference type="NCBI Taxonomy" id="562"/>
    <lineage>
        <taxon>Bacteria</taxon>
        <taxon>Pseudomonadati</taxon>
        <taxon>Pseudomonadota</taxon>
        <taxon>Gammaproteobacteria</taxon>
        <taxon>Enterobacterales</taxon>
        <taxon>Enterobacteriaceae</taxon>
        <taxon>Escherichia</taxon>
    </lineage>
</organism>
<dbReference type="EMBL" id="UGDD01000001">
    <property type="protein sequence ID" value="STJ52223.1"/>
    <property type="molecule type" value="Genomic_DNA"/>
</dbReference>
<gene>
    <name evidence="3" type="primary">ceaC_2</name>
    <name evidence="3" type="ORF">NCTC9045_00012</name>
</gene>
<dbReference type="SUPFAM" id="SSF63840">
    <property type="entry name" value="Ribonuclease domain of colicin E3"/>
    <property type="match status" value="1"/>
</dbReference>
<evidence type="ECO:0000313" key="3">
    <source>
        <dbReference type="EMBL" id="STJ52223.1"/>
    </source>
</evidence>
<dbReference type="Pfam" id="PF09000">
    <property type="entry name" value="Cytotoxic"/>
    <property type="match status" value="1"/>
</dbReference>
<dbReference type="GO" id="GO:0016788">
    <property type="term" value="F:hydrolase activity, acting on ester bonds"/>
    <property type="evidence" value="ECO:0007669"/>
    <property type="project" value="InterPro"/>
</dbReference>
<evidence type="ECO:0000259" key="2">
    <source>
        <dbReference type="Pfam" id="PF09000"/>
    </source>
</evidence>
<dbReference type="InterPro" id="IPR036725">
    <property type="entry name" value="ColE3_ribonuclease_sf"/>
</dbReference>
<dbReference type="EC" id="3.1.-.-" evidence="3"/>
<feature type="compositionally biased region" description="Basic and acidic residues" evidence="1">
    <location>
        <begin position="1"/>
        <end position="53"/>
    </location>
</feature>
<dbReference type="Proteomes" id="UP000254503">
    <property type="component" value="Unassembled WGS sequence"/>
</dbReference>
<reference evidence="3 4" key="1">
    <citation type="submission" date="2018-06" db="EMBL/GenBank/DDBJ databases">
        <authorList>
            <consortium name="Pathogen Informatics"/>
            <person name="Doyle S."/>
        </authorList>
    </citation>
    <scope>NUCLEOTIDE SEQUENCE [LARGE SCALE GENOMIC DNA]</scope>
    <source>
        <strain evidence="3 4">NCTC9045</strain>
    </source>
</reference>
<dbReference type="Gene3D" id="3.10.380.10">
    <property type="entry name" value="Colicin E3-like ribonuclease domain"/>
    <property type="match status" value="1"/>
</dbReference>
<proteinExistence type="predicted"/>
<dbReference type="SUPFAM" id="SSF69985">
    <property type="entry name" value="Colicin E3 receptor domain"/>
    <property type="match status" value="1"/>
</dbReference>
<dbReference type="AlphaFoldDB" id="A0A376WRT0"/>
<evidence type="ECO:0000313" key="4">
    <source>
        <dbReference type="Proteomes" id="UP000254503"/>
    </source>
</evidence>
<sequence>MESRKKKEDKKRSAENKLNEEKNKPRKGVKDYGHDYHPAPKTEEIKGLGELKKAPKKTPKQGGGGRRDRWIGDKGRKIYEWDSQHGELEGYRASDGEHIGHLTQKRVNKLKVRIRKGEILKNIFKR</sequence>
<keyword evidence="3" id="KW-0378">Hydrolase</keyword>
<name>A0A376WRT0_ECOLX</name>